<dbReference type="PROSITE" id="PS51677">
    <property type="entry name" value="NODB"/>
    <property type="match status" value="1"/>
</dbReference>
<keyword evidence="3" id="KW-1185">Reference proteome</keyword>
<accession>S5ZJS2</accession>
<evidence type="ECO:0000313" key="2">
    <source>
        <dbReference type="EMBL" id="AGT42802.1"/>
    </source>
</evidence>
<dbReference type="EMBL" id="CP004120">
    <property type="protein sequence ID" value="AGT42802.1"/>
    <property type="molecule type" value="Genomic_DNA"/>
</dbReference>
<dbReference type="SUPFAM" id="SSF82171">
    <property type="entry name" value="DPP6 N-terminal domain-like"/>
    <property type="match status" value="1"/>
</dbReference>
<dbReference type="KEGG" id="tped:TPE_0306"/>
<proteinExistence type="predicted"/>
<dbReference type="AlphaFoldDB" id="S5ZJS2"/>
<name>S5ZJS2_9SPIR</name>
<dbReference type="InterPro" id="IPR050248">
    <property type="entry name" value="Polysacc_deacetylase_ArnD"/>
</dbReference>
<evidence type="ECO:0000259" key="1">
    <source>
        <dbReference type="PROSITE" id="PS51677"/>
    </source>
</evidence>
<gene>
    <name evidence="2" type="ORF">TPE_0306</name>
</gene>
<dbReference type="STRING" id="1291379.TPE_0306"/>
<dbReference type="InterPro" id="IPR011330">
    <property type="entry name" value="Glyco_hydro/deAcase_b/a-brl"/>
</dbReference>
<evidence type="ECO:0000313" key="3">
    <source>
        <dbReference type="Proteomes" id="UP000015620"/>
    </source>
</evidence>
<dbReference type="SUPFAM" id="SSF88713">
    <property type="entry name" value="Glycoside hydrolase/deacetylase"/>
    <property type="match status" value="1"/>
</dbReference>
<dbReference type="CDD" id="cd10917">
    <property type="entry name" value="CE4_NodB_like_6s_7s"/>
    <property type="match status" value="1"/>
</dbReference>
<dbReference type="InterPro" id="IPR002509">
    <property type="entry name" value="NODB_dom"/>
</dbReference>
<reference evidence="2 3" key="1">
    <citation type="journal article" date="2013" name="PLoS ONE">
        <title>Genome-Wide Relatedness of Treponema pedis, from Gingiva and Necrotic Skin Lesions of Pigs, with the Human Oral Pathogen Treponema denticola.</title>
        <authorList>
            <person name="Svartstrom O."/>
            <person name="Mushtaq M."/>
            <person name="Pringle M."/>
            <person name="Segerman B."/>
        </authorList>
    </citation>
    <scope>NUCLEOTIDE SEQUENCE [LARGE SCALE GENOMIC DNA]</scope>
    <source>
        <strain evidence="2">T A4</strain>
    </source>
</reference>
<feature type="domain" description="NodB homology" evidence="1">
    <location>
        <begin position="566"/>
        <end position="765"/>
    </location>
</feature>
<dbReference type="GO" id="GO:0016810">
    <property type="term" value="F:hydrolase activity, acting on carbon-nitrogen (but not peptide) bonds"/>
    <property type="evidence" value="ECO:0007669"/>
    <property type="project" value="InterPro"/>
</dbReference>
<dbReference type="PANTHER" id="PTHR10587">
    <property type="entry name" value="GLYCOSYL TRANSFERASE-RELATED"/>
    <property type="match status" value="1"/>
</dbReference>
<dbReference type="Gene3D" id="3.20.20.370">
    <property type="entry name" value="Glycoside hydrolase/deacetylase"/>
    <property type="match status" value="1"/>
</dbReference>
<dbReference type="PATRIC" id="fig|1291379.3.peg.305"/>
<dbReference type="GO" id="GO:0005975">
    <property type="term" value="P:carbohydrate metabolic process"/>
    <property type="evidence" value="ECO:0007669"/>
    <property type="project" value="InterPro"/>
</dbReference>
<protein>
    <submittedName>
        <fullName evidence="2">Polysaccharide deacetylase</fullName>
    </submittedName>
</protein>
<organism evidence="2 3">
    <name type="scientific">Treponema pedis str. T A4</name>
    <dbReference type="NCBI Taxonomy" id="1291379"/>
    <lineage>
        <taxon>Bacteria</taxon>
        <taxon>Pseudomonadati</taxon>
        <taxon>Spirochaetota</taxon>
        <taxon>Spirochaetia</taxon>
        <taxon>Spirochaetales</taxon>
        <taxon>Treponemataceae</taxon>
        <taxon>Treponema</taxon>
    </lineage>
</organism>
<dbReference type="HOGENOM" id="CLU_019935_0_0_12"/>
<sequence length="773" mass="87540">MMKKKLLYFLLFDLFCGIFLFSEISFGAASLNDNGDILFSVKTDTAESHRYETLFLYSKQKNKIEQLTFFPERLELLGSKTLQLTNRFGIARLDINTGLISKQAETEQFFSVNSLKPVSIKSIQSSPDGKWITLIEQTSHVYGSLILLDTSSGRKYTLAQKAVSGMLSVSWSPDSKAFLYEDEGFIYFARPEWFGANTPPDKRFRRFSEGSIKSIQWISSLEFLFFKNNVLYKINSSELFTKSFYLPLFSLGKLAARFPFEFNPASDFVSISPDGKTCVFIKEKRNVYFFKFEGDDYLQLFEEGLIPYLLLPGNTADISIYWKNNLPVIFSQGVAGGKSSLKAWQISLSKNKFEKILLEENAYLLAGSPNFEIAAIKENDEISFYDTGVWKKINSFYGEKIISALWKNSSTVFLTGENSLYEYTIDKIKGFVGKKKIALTSMQDFGWSEAGDKILVKVKRSVNEADFNKNGFNDETAEYTCSFNWKPDVQVKIAKKKTANSSDRIYIDVSSGYFKNMIYIRSLDKFTTAPLFEEPSVFASSRKTLSVSEYGNTSSIFSHGNRTGKKQVALVFDAMDGMEGIAEVLYILKKNNIKATFFINGEALRQNPEAVKEVVKAGHQCGSLFFTTWNLNDTEYSIDENFIKQGLARNEDNFYRITGKELSLIWHSPHYIASPMIINAGKKAGYIFISPDIRIPDWISSADKTSLPSLYKSSAEIIEDVCKSVHTGSIIPIRLGKTKPERVDYLYGNLQLLIDSLSGIGFTFSDVKTIMEN</sequence>
<dbReference type="Proteomes" id="UP000015620">
    <property type="component" value="Chromosome"/>
</dbReference>
<dbReference type="Pfam" id="PF01522">
    <property type="entry name" value="Polysacc_deac_1"/>
    <property type="match status" value="1"/>
</dbReference>